<evidence type="ECO:0000259" key="9">
    <source>
        <dbReference type="PROSITE" id="PS50885"/>
    </source>
</evidence>
<dbReference type="PANTHER" id="PTHR32089">
    <property type="entry name" value="METHYL-ACCEPTING CHEMOTAXIS PROTEIN MCPB"/>
    <property type="match status" value="1"/>
</dbReference>
<evidence type="ECO:0000256" key="6">
    <source>
        <dbReference type="SAM" id="Phobius"/>
    </source>
</evidence>
<dbReference type="Gene3D" id="6.10.340.10">
    <property type="match status" value="1"/>
</dbReference>
<feature type="domain" description="HAMP" evidence="9">
    <location>
        <begin position="232"/>
        <end position="284"/>
    </location>
</feature>
<dbReference type="CDD" id="cd06225">
    <property type="entry name" value="HAMP"/>
    <property type="match status" value="1"/>
</dbReference>
<evidence type="ECO:0000313" key="11">
    <source>
        <dbReference type="Proteomes" id="UP000053748"/>
    </source>
</evidence>
<organism evidence="10 11">
    <name type="scientific">Vibrio mimicus</name>
    <dbReference type="NCBI Taxonomy" id="674"/>
    <lineage>
        <taxon>Bacteria</taxon>
        <taxon>Pseudomonadati</taxon>
        <taxon>Pseudomonadota</taxon>
        <taxon>Gammaproteobacteria</taxon>
        <taxon>Vibrionales</taxon>
        <taxon>Vibrionaceae</taxon>
        <taxon>Vibrio</taxon>
    </lineage>
</organism>
<dbReference type="Gene3D" id="1.10.287.950">
    <property type="entry name" value="Methyl-accepting chemotaxis protein"/>
    <property type="match status" value="1"/>
</dbReference>
<evidence type="ECO:0000259" key="8">
    <source>
        <dbReference type="PROSITE" id="PS50192"/>
    </source>
</evidence>
<dbReference type="CDD" id="cd11386">
    <property type="entry name" value="MCP_signal"/>
    <property type="match status" value="1"/>
</dbReference>
<dbReference type="STRING" id="674.VM_19570"/>
<evidence type="ECO:0000256" key="4">
    <source>
        <dbReference type="ARBA" id="ARBA00029447"/>
    </source>
</evidence>
<dbReference type="PROSITE" id="PS50192">
    <property type="entry name" value="T_SNARE"/>
    <property type="match status" value="1"/>
</dbReference>
<evidence type="ECO:0000256" key="1">
    <source>
        <dbReference type="ARBA" id="ARBA00004429"/>
    </source>
</evidence>
<dbReference type="Pfam" id="PF00015">
    <property type="entry name" value="MCPsignal"/>
    <property type="match status" value="1"/>
</dbReference>
<dbReference type="Proteomes" id="UP000053748">
    <property type="component" value="Unassembled WGS sequence"/>
</dbReference>
<dbReference type="PANTHER" id="PTHR32089:SF33">
    <property type="entry name" value="TOXIN COREGULATED PILUS BIOSYNTHESIS PROTEIN I"/>
    <property type="match status" value="1"/>
</dbReference>
<dbReference type="SUPFAM" id="SSF58104">
    <property type="entry name" value="Methyl-accepting chemotaxis protein (MCP) signaling domain"/>
    <property type="match status" value="1"/>
</dbReference>
<comment type="subcellular location">
    <subcellularLocation>
        <location evidence="1">Cell inner membrane</location>
        <topology evidence="1">Multi-pass membrane protein</topology>
    </subcellularLocation>
</comment>
<gene>
    <name evidence="10" type="ORF">AL544_000725</name>
</gene>
<dbReference type="SMART" id="SM00283">
    <property type="entry name" value="MA"/>
    <property type="match status" value="1"/>
</dbReference>
<keyword evidence="2" id="KW-1003">Cell membrane</keyword>
<dbReference type="PROSITE" id="PS50885">
    <property type="entry name" value="HAMP"/>
    <property type="match status" value="1"/>
</dbReference>
<keyword evidence="6" id="KW-0472">Membrane</keyword>
<accession>A0A2J9VID1</accession>
<evidence type="ECO:0000256" key="2">
    <source>
        <dbReference type="ARBA" id="ARBA00022519"/>
    </source>
</evidence>
<dbReference type="InterPro" id="IPR003660">
    <property type="entry name" value="HAMP_dom"/>
</dbReference>
<dbReference type="InterPro" id="IPR004089">
    <property type="entry name" value="MCPsignal_dom"/>
</dbReference>
<keyword evidence="6" id="KW-1133">Transmembrane helix</keyword>
<dbReference type="GO" id="GO:0005886">
    <property type="term" value="C:plasma membrane"/>
    <property type="evidence" value="ECO:0007669"/>
    <property type="project" value="UniProtKB-SubCell"/>
</dbReference>
<evidence type="ECO:0000313" key="10">
    <source>
        <dbReference type="EMBL" id="PNM63538.1"/>
    </source>
</evidence>
<dbReference type="InterPro" id="IPR000727">
    <property type="entry name" value="T_SNARE_dom"/>
</dbReference>
<feature type="transmembrane region" description="Helical" evidence="6">
    <location>
        <begin position="29"/>
        <end position="50"/>
    </location>
</feature>
<proteinExistence type="inferred from homology"/>
<dbReference type="GO" id="GO:0006935">
    <property type="term" value="P:chemotaxis"/>
    <property type="evidence" value="ECO:0007669"/>
    <property type="project" value="InterPro"/>
</dbReference>
<name>A0A2J9VID1_VIBMI</name>
<dbReference type="AlphaFoldDB" id="A0A2J9VID1"/>
<keyword evidence="6" id="KW-0812">Transmembrane</keyword>
<feature type="domain" description="T-SNARE coiled-coil homology" evidence="8">
    <location>
        <begin position="476"/>
        <end position="538"/>
    </location>
</feature>
<comment type="similarity">
    <text evidence="4">Belongs to the methyl-accepting chemotaxis (MCP) protein family.</text>
</comment>
<dbReference type="PRINTS" id="PR00260">
    <property type="entry name" value="CHEMTRNSDUCR"/>
</dbReference>
<dbReference type="GO" id="GO:0007165">
    <property type="term" value="P:signal transduction"/>
    <property type="evidence" value="ECO:0007669"/>
    <property type="project" value="UniProtKB-KW"/>
</dbReference>
<sequence length="561" mass="61230">MLGIIPYAWMRALRLKRLSMPFSLKNLSIRFQVLLPVLFTMIALVIALWITKANLTHEQKEIADNTHSLVNYKDTLAKVDDTIYPLRISAVYAIYDAERRGEFLTELKAGLKQAEAALEVMGEEPQFRDDVNVVEQRITNYVDESQQMVSLFNRVDQGTATAQEASAFIRTYRETGNLMVSSINELSKKVNRYATESMQASSASNAIVMRNAMITVLSVLVLSVVAAWLLSGQIVAPINSLQAVMRKLAQGHLSVQADDDGDNEIAKLSQDVNTTVKQLYTTVEQLTRISEEVASASTELAAVMSQSESNAQLELMEIEQVASAVNELASTADNVSDNASSADSTAREADELAKSGLEIFKESSQASEQMALALNDAARVVLRLKEQSEQISNVIEVIRGVSDQTNLLALNAAIEAARAGESGRGFAVVADEVRMLAARTQESTKEIQAIIEELQSQSNMANDSMQTSLEMLAQNKELTAKANDALIGITESVSDINDSNAQVATAAEQQSHVTQDINRNVSNMSTLVHQNVTGISQSASASNELSRLAEKQKAQLAFFKL</sequence>
<dbReference type="Pfam" id="PF00672">
    <property type="entry name" value="HAMP"/>
    <property type="match status" value="1"/>
</dbReference>
<keyword evidence="2" id="KW-0997">Cell inner membrane</keyword>
<dbReference type="OrthoDB" id="5593683at2"/>
<evidence type="ECO:0000256" key="5">
    <source>
        <dbReference type="PROSITE-ProRule" id="PRU00284"/>
    </source>
</evidence>
<keyword evidence="3 5" id="KW-0807">Transducer</keyword>
<dbReference type="InterPro" id="IPR004090">
    <property type="entry name" value="Chemotax_Me-accpt_rcpt"/>
</dbReference>
<keyword evidence="11" id="KW-1185">Reference proteome</keyword>
<dbReference type="FunFam" id="1.10.287.950:FF:000001">
    <property type="entry name" value="Methyl-accepting chemotaxis sensory transducer"/>
    <property type="match status" value="1"/>
</dbReference>
<evidence type="ECO:0000259" key="7">
    <source>
        <dbReference type="PROSITE" id="PS50111"/>
    </source>
</evidence>
<feature type="transmembrane region" description="Helical" evidence="6">
    <location>
        <begin position="207"/>
        <end position="230"/>
    </location>
</feature>
<feature type="domain" description="Methyl-accepting transducer" evidence="7">
    <location>
        <begin position="289"/>
        <end position="525"/>
    </location>
</feature>
<dbReference type="SMART" id="SM00304">
    <property type="entry name" value="HAMP"/>
    <property type="match status" value="1"/>
</dbReference>
<reference evidence="10" key="1">
    <citation type="submission" date="2017-12" db="EMBL/GenBank/DDBJ databases">
        <title>FDA dAtabase for Regulatory Grade micrObial Sequences (FDA-ARGOS): Supporting development and validation of Infectious Disease Dx tests.</title>
        <authorList>
            <person name="Hoffmann M."/>
            <person name="Allard M."/>
            <person name="Evans P."/>
            <person name="Brown E."/>
            <person name="Tallon L.J."/>
            <person name="Sadzewicz L."/>
            <person name="Sengamalay N."/>
            <person name="Ott S."/>
            <person name="Godinez A."/>
            <person name="Nagaraj S."/>
            <person name="Vavikolanu K."/>
            <person name="Aluvathingal J."/>
            <person name="Nadendla S."/>
            <person name="Hobson J."/>
            <person name="Sichtig H."/>
        </authorList>
    </citation>
    <scope>NUCLEOTIDE SEQUENCE [LARGE SCALE GENOMIC DNA]</scope>
    <source>
        <strain evidence="10">FDAARGOS_113</strain>
    </source>
</reference>
<dbReference type="PROSITE" id="PS50111">
    <property type="entry name" value="CHEMOTAXIS_TRANSDUC_2"/>
    <property type="match status" value="1"/>
</dbReference>
<dbReference type="EMBL" id="LOSJ02000001">
    <property type="protein sequence ID" value="PNM63538.1"/>
    <property type="molecule type" value="Genomic_DNA"/>
</dbReference>
<protein>
    <submittedName>
        <fullName evidence="10">Methyl-accepting chemotaxis protein</fullName>
    </submittedName>
</protein>
<dbReference type="GO" id="GO:0004888">
    <property type="term" value="F:transmembrane signaling receptor activity"/>
    <property type="evidence" value="ECO:0007669"/>
    <property type="project" value="InterPro"/>
</dbReference>
<evidence type="ECO:0000256" key="3">
    <source>
        <dbReference type="ARBA" id="ARBA00023224"/>
    </source>
</evidence>
<comment type="caution">
    <text evidence="10">The sequence shown here is derived from an EMBL/GenBank/DDBJ whole genome shotgun (WGS) entry which is preliminary data.</text>
</comment>